<accession>K0T500</accession>
<dbReference type="Proteomes" id="UP000266841">
    <property type="component" value="Unassembled WGS sequence"/>
</dbReference>
<proteinExistence type="predicted"/>
<name>K0T500_THAOC</name>
<protein>
    <submittedName>
        <fullName evidence="1">Uncharacterized protein</fullName>
    </submittedName>
</protein>
<sequence>LKVAQVGPYNARATQEKRSSSIFDCIVFRLPHDPMRTVMDQCRDRLPDPGKDGDYLAIDVGDGNQGEYHIKGIKGLHVVVVTVDDEWKCMC</sequence>
<keyword evidence="2" id="KW-1185">Reference proteome</keyword>
<comment type="caution">
    <text evidence="1">The sequence shown here is derived from an EMBL/GenBank/DDBJ whole genome shotgun (WGS) entry which is preliminary data.</text>
</comment>
<dbReference type="AlphaFoldDB" id="K0T500"/>
<feature type="non-terminal residue" evidence="1">
    <location>
        <position position="1"/>
    </location>
</feature>
<dbReference type="EMBL" id="AGNL01004164">
    <property type="protein sequence ID" value="EJK73843.1"/>
    <property type="molecule type" value="Genomic_DNA"/>
</dbReference>
<evidence type="ECO:0000313" key="2">
    <source>
        <dbReference type="Proteomes" id="UP000266841"/>
    </source>
</evidence>
<gene>
    <name evidence="1" type="ORF">THAOC_04510</name>
</gene>
<organism evidence="1 2">
    <name type="scientific">Thalassiosira oceanica</name>
    <name type="common">Marine diatom</name>
    <dbReference type="NCBI Taxonomy" id="159749"/>
    <lineage>
        <taxon>Eukaryota</taxon>
        <taxon>Sar</taxon>
        <taxon>Stramenopiles</taxon>
        <taxon>Ochrophyta</taxon>
        <taxon>Bacillariophyta</taxon>
        <taxon>Coscinodiscophyceae</taxon>
        <taxon>Thalassiosirophycidae</taxon>
        <taxon>Thalassiosirales</taxon>
        <taxon>Thalassiosiraceae</taxon>
        <taxon>Thalassiosira</taxon>
    </lineage>
</organism>
<evidence type="ECO:0000313" key="1">
    <source>
        <dbReference type="EMBL" id="EJK73843.1"/>
    </source>
</evidence>
<reference evidence="1 2" key="1">
    <citation type="journal article" date="2012" name="Genome Biol.">
        <title>Genome and low-iron response of an oceanic diatom adapted to chronic iron limitation.</title>
        <authorList>
            <person name="Lommer M."/>
            <person name="Specht M."/>
            <person name="Roy A.S."/>
            <person name="Kraemer L."/>
            <person name="Andreson R."/>
            <person name="Gutowska M.A."/>
            <person name="Wolf J."/>
            <person name="Bergner S.V."/>
            <person name="Schilhabel M.B."/>
            <person name="Klostermeier U.C."/>
            <person name="Beiko R.G."/>
            <person name="Rosenstiel P."/>
            <person name="Hippler M."/>
            <person name="Laroche J."/>
        </authorList>
    </citation>
    <scope>NUCLEOTIDE SEQUENCE [LARGE SCALE GENOMIC DNA]</scope>
    <source>
        <strain evidence="1 2">CCMP1005</strain>
    </source>
</reference>